<dbReference type="PROSITE" id="PS00430">
    <property type="entry name" value="TONB_DEPENDENT_REC_1"/>
    <property type="match status" value="1"/>
</dbReference>
<feature type="chain" id="PRO_5010366319" description="Secretion system C-terminal sorting domain-containing protein" evidence="1">
    <location>
        <begin position="31"/>
        <end position="681"/>
    </location>
</feature>
<evidence type="ECO:0000259" key="3">
    <source>
        <dbReference type="Pfam" id="PF18962"/>
    </source>
</evidence>
<feature type="domain" description="Secretion system C-terminal sorting" evidence="3">
    <location>
        <begin position="615"/>
        <end position="675"/>
    </location>
</feature>
<proteinExistence type="predicted"/>
<dbReference type="Pfam" id="PF18962">
    <property type="entry name" value="Por_Secre_tail"/>
    <property type="match status" value="1"/>
</dbReference>
<dbReference type="InterPro" id="IPR038081">
    <property type="entry name" value="CalX-like_sf"/>
</dbReference>
<evidence type="ECO:0000259" key="2">
    <source>
        <dbReference type="Pfam" id="PF01833"/>
    </source>
</evidence>
<accession>A0A1S1YS28</accession>
<feature type="domain" description="IPT/TIG" evidence="2">
    <location>
        <begin position="46"/>
        <end position="111"/>
    </location>
</feature>
<evidence type="ECO:0000313" key="4">
    <source>
        <dbReference type="EMBL" id="OHX63839.1"/>
    </source>
</evidence>
<dbReference type="EMBL" id="JRYR02000002">
    <property type="protein sequence ID" value="OHX63839.1"/>
    <property type="molecule type" value="Genomic_DNA"/>
</dbReference>
<evidence type="ECO:0000313" key="5">
    <source>
        <dbReference type="Proteomes" id="UP000179797"/>
    </source>
</evidence>
<protein>
    <recommendedName>
        <fullName evidence="6">Secretion system C-terminal sorting domain-containing protein</fullName>
    </recommendedName>
</protein>
<dbReference type="Gene3D" id="2.60.40.10">
    <property type="entry name" value="Immunoglobulins"/>
    <property type="match status" value="3"/>
</dbReference>
<dbReference type="SUPFAM" id="SSF141072">
    <property type="entry name" value="CalX-like"/>
    <property type="match status" value="1"/>
</dbReference>
<organism evidence="4 5">
    <name type="scientific">Flammeovirga pacifica</name>
    <dbReference type="NCBI Taxonomy" id="915059"/>
    <lineage>
        <taxon>Bacteria</taxon>
        <taxon>Pseudomonadati</taxon>
        <taxon>Bacteroidota</taxon>
        <taxon>Cytophagia</taxon>
        <taxon>Cytophagales</taxon>
        <taxon>Flammeovirgaceae</taxon>
        <taxon>Flammeovirga</taxon>
    </lineage>
</organism>
<dbReference type="Proteomes" id="UP000179797">
    <property type="component" value="Unassembled WGS sequence"/>
</dbReference>
<sequence length="681" mass="73481">MKGLQLLKSMSKLMLTTLTIGAATTFTANAQEHITKDKDTGVSTFPELADYTPNSGFPGDTITVTGTNLLSTVQTIKIGAAEAEIISESTDTEMYFVVPEYIEDDVKDSVTFITKDGRIRGSHQEFLYPKQFSDAEILIMHEPFEDAPYGGGTLWWGVDGNQAAQELKHITYSGGASRVWFGGQDKANYEGGSARAVYGMKKGQSITISGIDTEGLENIRLSFGTAYWGWLQLDGALKLYFSENGGEFKEFGGGSMPYSVGGTLEQVRVGYKLPSTPNLSLKWEVVKDVDNHIFIDDVKVTGYPAGAAQISGFEPQKQKVGKSVQVLGSSLTNVSKVWLGEIEVTEFETSQDGKSLSLVVPFGADAVGRAQVLIERTEGGNVTSVDNLDAMAAEPYLESFSPASGPVGGLIYLHGDNLYNISSIKFGDVDASEFMSLNDSVAEVYVPEGAITAPVSIMTENYEKDTTSMDDFVIDLAFPIITITSSESEVMEGDVVEIKLTTSAGAISETKVMLEVSGEGISDDDYDLDKSELTIAKDASESDMATLSILEDSDDFEEDETLTLTMASTMGDGAVIGETRSVSILIKAPTGPPTSIDLEKALDKLKVHAVNNQLSLFVDNKLNINNAQVSIYNAEGRINLVSIINVVNGRATLNAQNLQRGVYIIRLNTGNEILTGRFIHQ</sequence>
<dbReference type="InterPro" id="IPR002909">
    <property type="entry name" value="IPT_dom"/>
</dbReference>
<keyword evidence="1" id="KW-0732">Signal</keyword>
<dbReference type="InterPro" id="IPR026444">
    <property type="entry name" value="Secre_tail"/>
</dbReference>
<dbReference type="InterPro" id="IPR014756">
    <property type="entry name" value="Ig_E-set"/>
</dbReference>
<dbReference type="SUPFAM" id="SSF81296">
    <property type="entry name" value="E set domains"/>
    <property type="match status" value="2"/>
</dbReference>
<evidence type="ECO:0008006" key="6">
    <source>
        <dbReference type="Google" id="ProtNLM"/>
    </source>
</evidence>
<comment type="caution">
    <text evidence="4">The sequence shown here is derived from an EMBL/GenBank/DDBJ whole genome shotgun (WGS) entry which is preliminary data.</text>
</comment>
<feature type="signal peptide" evidence="1">
    <location>
        <begin position="1"/>
        <end position="30"/>
    </location>
</feature>
<dbReference type="STRING" id="915059.NH26_19700"/>
<dbReference type="AlphaFoldDB" id="A0A1S1YS28"/>
<dbReference type="NCBIfam" id="TIGR04183">
    <property type="entry name" value="Por_Secre_tail"/>
    <property type="match status" value="1"/>
</dbReference>
<dbReference type="Pfam" id="PF01833">
    <property type="entry name" value="TIG"/>
    <property type="match status" value="2"/>
</dbReference>
<dbReference type="InterPro" id="IPR010916">
    <property type="entry name" value="TonB_box_CS"/>
</dbReference>
<feature type="domain" description="IPT/TIG" evidence="2">
    <location>
        <begin position="395"/>
        <end position="461"/>
    </location>
</feature>
<dbReference type="RefSeq" id="WP_044217678.1">
    <property type="nucleotide sequence ID" value="NZ_JRYR02000002.1"/>
</dbReference>
<reference evidence="4 5" key="1">
    <citation type="journal article" date="2012" name="Int. J. Syst. Evol. Microbiol.">
        <title>Flammeovirga pacifica sp. nov., isolated from deep-sea sediment.</title>
        <authorList>
            <person name="Xu H."/>
            <person name="Fu Y."/>
            <person name="Yang N."/>
            <person name="Ding Z."/>
            <person name="Lai Q."/>
            <person name="Zeng R."/>
        </authorList>
    </citation>
    <scope>NUCLEOTIDE SEQUENCE [LARGE SCALE GENOMIC DNA]</scope>
    <source>
        <strain evidence="5">DSM 24597 / LMG 26175 / WPAGA1</strain>
    </source>
</reference>
<keyword evidence="5" id="KW-1185">Reference proteome</keyword>
<evidence type="ECO:0000256" key="1">
    <source>
        <dbReference type="SAM" id="SignalP"/>
    </source>
</evidence>
<dbReference type="InterPro" id="IPR013783">
    <property type="entry name" value="Ig-like_fold"/>
</dbReference>
<gene>
    <name evidence="4" type="ORF">NH26_19700</name>
</gene>
<dbReference type="OrthoDB" id="1524003at2"/>
<name>A0A1S1YS28_FLAPC</name>
<dbReference type="CDD" id="cd00102">
    <property type="entry name" value="IPT"/>
    <property type="match status" value="2"/>
</dbReference>
<dbReference type="Gene3D" id="2.60.40.2030">
    <property type="match status" value="1"/>
</dbReference>